<evidence type="ECO:0000256" key="5">
    <source>
        <dbReference type="ARBA" id="ARBA00022759"/>
    </source>
</evidence>
<keyword evidence="5" id="KW-0255">Endonuclease</keyword>
<comment type="caution">
    <text evidence="13">The sequence shown here is derived from an EMBL/GenBank/DDBJ whole genome shotgun (WGS) entry which is preliminary data.</text>
</comment>
<protein>
    <recommendedName>
        <fullName evidence="15">ERCC4 domain-containing protein</fullName>
    </recommendedName>
</protein>
<dbReference type="GO" id="GO:0006310">
    <property type="term" value="P:DNA recombination"/>
    <property type="evidence" value="ECO:0007669"/>
    <property type="project" value="UniProtKB-KW"/>
</dbReference>
<keyword evidence="4" id="KW-0479">Metal-binding</keyword>
<evidence type="ECO:0000256" key="10">
    <source>
        <dbReference type="ARBA" id="ARBA00023204"/>
    </source>
</evidence>
<dbReference type="EMBL" id="JAHBMH010000044">
    <property type="protein sequence ID" value="KAK1935992.1"/>
    <property type="molecule type" value="Genomic_DNA"/>
</dbReference>
<sequence length="364" mass="40459">MVVSLGCAEDNARTAQMGIWLPPKWHRLREHLQNAIDSKSIPVFIHTSNDSELLAEGIYHIMCREGNICVLCANFTYRTHLKKASDVRDKDARIPDPLAMYSPMPAKGAATPSRCISDDSEDDWTLQSMANKPAILFLIFTKDDVINSSAEMLRHQVNTNVRLLRALYPEIKLLVVMHGIRLYALHGCSSQGEAEFSQYGSQGPLIHSGALDDLICSLMVEHQVDTIEAEDDVELAKFMVNASASVELCFHRKSAMNFKVKPQGNRIQELPILTNTWITQLMQIPEVGKDAATAIALAYNTPAEIMESVAKAPEEFIQSLRNLPIGSKATRKLGIAVAKRVAALYSYNTKPDERVLDIKKTPTV</sequence>
<evidence type="ECO:0000256" key="4">
    <source>
        <dbReference type="ARBA" id="ARBA00022723"/>
    </source>
</evidence>
<reference evidence="13" key="2">
    <citation type="submission" date="2021-05" db="EMBL/GenBank/DDBJ databases">
        <authorList>
            <person name="Pain A."/>
        </authorList>
    </citation>
    <scope>NUCLEOTIDE SEQUENCE</scope>
    <source>
        <strain evidence="13">1802A</strain>
    </source>
</reference>
<keyword evidence="8" id="KW-0460">Magnesium</keyword>
<evidence type="ECO:0000256" key="7">
    <source>
        <dbReference type="ARBA" id="ARBA00022801"/>
    </source>
</evidence>
<evidence type="ECO:0000313" key="14">
    <source>
        <dbReference type="Proteomes" id="UP001195914"/>
    </source>
</evidence>
<gene>
    <name evidence="13" type="ORF">X943_000789</name>
</gene>
<dbReference type="PANTHER" id="PTHR21077">
    <property type="entry name" value="EME1 PROTEIN"/>
    <property type="match status" value="1"/>
</dbReference>
<dbReference type="GO" id="GO:0016787">
    <property type="term" value="F:hydrolase activity"/>
    <property type="evidence" value="ECO:0007669"/>
    <property type="project" value="UniProtKB-KW"/>
</dbReference>
<evidence type="ECO:0000313" key="13">
    <source>
        <dbReference type="EMBL" id="KAK1935992.1"/>
    </source>
</evidence>
<dbReference type="GO" id="GO:0006281">
    <property type="term" value="P:DNA repair"/>
    <property type="evidence" value="ECO:0007669"/>
    <property type="project" value="UniProtKB-KW"/>
</dbReference>
<evidence type="ECO:0000256" key="1">
    <source>
        <dbReference type="ARBA" id="ARBA00001946"/>
    </source>
</evidence>
<dbReference type="InterPro" id="IPR033310">
    <property type="entry name" value="Mms4/EME1/EME2"/>
</dbReference>
<organism evidence="13 14">
    <name type="scientific">Babesia divergens</name>
    <dbReference type="NCBI Taxonomy" id="32595"/>
    <lineage>
        <taxon>Eukaryota</taxon>
        <taxon>Sar</taxon>
        <taxon>Alveolata</taxon>
        <taxon>Apicomplexa</taxon>
        <taxon>Aconoidasida</taxon>
        <taxon>Piroplasmida</taxon>
        <taxon>Babesiidae</taxon>
        <taxon>Babesia</taxon>
    </lineage>
</organism>
<keyword evidence="12" id="KW-0469">Meiosis</keyword>
<evidence type="ECO:0000256" key="3">
    <source>
        <dbReference type="ARBA" id="ARBA00022722"/>
    </source>
</evidence>
<name>A0AAD9LHP8_BABDI</name>
<dbReference type="GO" id="GO:0005634">
    <property type="term" value="C:nucleus"/>
    <property type="evidence" value="ECO:0007669"/>
    <property type="project" value="UniProtKB-SubCell"/>
</dbReference>
<comment type="cofactor">
    <cofactor evidence="1">
        <name>Mg(2+)</name>
        <dbReference type="ChEBI" id="CHEBI:18420"/>
    </cofactor>
</comment>
<dbReference type="InterPro" id="IPR042530">
    <property type="entry name" value="EME1/EME2_C"/>
</dbReference>
<keyword evidence="10" id="KW-0234">DNA repair</keyword>
<dbReference type="GO" id="GO:0004519">
    <property type="term" value="F:endonuclease activity"/>
    <property type="evidence" value="ECO:0007669"/>
    <property type="project" value="UniProtKB-KW"/>
</dbReference>
<dbReference type="Proteomes" id="UP001195914">
    <property type="component" value="Unassembled WGS sequence"/>
</dbReference>
<proteinExistence type="predicted"/>
<evidence type="ECO:0008006" key="15">
    <source>
        <dbReference type="Google" id="ProtNLM"/>
    </source>
</evidence>
<comment type="subcellular location">
    <subcellularLocation>
        <location evidence="2">Nucleus</location>
    </subcellularLocation>
</comment>
<dbReference type="GO" id="GO:0051321">
    <property type="term" value="P:meiotic cell cycle"/>
    <property type="evidence" value="ECO:0007669"/>
    <property type="project" value="UniProtKB-KW"/>
</dbReference>
<evidence type="ECO:0000256" key="2">
    <source>
        <dbReference type="ARBA" id="ARBA00004123"/>
    </source>
</evidence>
<keyword evidence="3" id="KW-0540">Nuclease</keyword>
<accession>A0AAD9LHP8</accession>
<evidence type="ECO:0000256" key="8">
    <source>
        <dbReference type="ARBA" id="ARBA00022842"/>
    </source>
</evidence>
<reference evidence="13" key="1">
    <citation type="journal article" date="2014" name="Nucleic Acids Res.">
        <title>The evolutionary dynamics of variant antigen genes in Babesia reveal a history of genomic innovation underlying host-parasite interaction.</title>
        <authorList>
            <person name="Jackson A.P."/>
            <person name="Otto T.D."/>
            <person name="Darby A."/>
            <person name="Ramaprasad A."/>
            <person name="Xia D."/>
            <person name="Echaide I.E."/>
            <person name="Farber M."/>
            <person name="Gahlot S."/>
            <person name="Gamble J."/>
            <person name="Gupta D."/>
            <person name="Gupta Y."/>
            <person name="Jackson L."/>
            <person name="Malandrin L."/>
            <person name="Malas T.B."/>
            <person name="Moussa E."/>
            <person name="Nair M."/>
            <person name="Reid A.J."/>
            <person name="Sanders M."/>
            <person name="Sharma J."/>
            <person name="Tracey A."/>
            <person name="Quail M.A."/>
            <person name="Weir W."/>
            <person name="Wastling J.M."/>
            <person name="Hall N."/>
            <person name="Willadsen P."/>
            <person name="Lingelbach K."/>
            <person name="Shiels B."/>
            <person name="Tait A."/>
            <person name="Berriman M."/>
            <person name="Allred D.R."/>
            <person name="Pain A."/>
        </authorList>
    </citation>
    <scope>NUCLEOTIDE SEQUENCE</scope>
    <source>
        <strain evidence="13">1802A</strain>
    </source>
</reference>
<keyword evidence="14" id="KW-1185">Reference proteome</keyword>
<keyword evidence="7" id="KW-0378">Hydrolase</keyword>
<dbReference type="GO" id="GO:0048476">
    <property type="term" value="C:Holliday junction resolvase complex"/>
    <property type="evidence" value="ECO:0007669"/>
    <property type="project" value="InterPro"/>
</dbReference>
<keyword evidence="11" id="KW-0539">Nucleus</keyword>
<keyword evidence="6" id="KW-0227">DNA damage</keyword>
<evidence type="ECO:0000256" key="11">
    <source>
        <dbReference type="ARBA" id="ARBA00023242"/>
    </source>
</evidence>
<evidence type="ECO:0000256" key="6">
    <source>
        <dbReference type="ARBA" id="ARBA00022763"/>
    </source>
</evidence>
<dbReference type="AlphaFoldDB" id="A0AAD9LHP8"/>
<dbReference type="GO" id="GO:0046872">
    <property type="term" value="F:metal ion binding"/>
    <property type="evidence" value="ECO:0007669"/>
    <property type="project" value="UniProtKB-KW"/>
</dbReference>
<evidence type="ECO:0000256" key="12">
    <source>
        <dbReference type="ARBA" id="ARBA00023254"/>
    </source>
</evidence>
<keyword evidence="9" id="KW-0233">DNA recombination</keyword>
<evidence type="ECO:0000256" key="9">
    <source>
        <dbReference type="ARBA" id="ARBA00023172"/>
    </source>
</evidence>
<dbReference type="Gene3D" id="1.10.150.670">
    <property type="entry name" value="Crossover junction endonuclease EME1, DNA-binding domain"/>
    <property type="match status" value="1"/>
</dbReference>
<dbReference type="PANTHER" id="PTHR21077:SF5">
    <property type="entry name" value="CROSSOVER JUNCTION ENDONUCLEASE MMS4"/>
    <property type="match status" value="1"/>
</dbReference>